<evidence type="ECO:0000256" key="4">
    <source>
        <dbReference type="ARBA" id="ARBA00022763"/>
    </source>
</evidence>
<dbReference type="PANTHER" id="PTHR11059:SF0">
    <property type="entry name" value="DNA REPAIR PROTEIN RECN"/>
    <property type="match status" value="1"/>
</dbReference>
<evidence type="ECO:0000313" key="11">
    <source>
        <dbReference type="EMBL" id="KIU11598.1"/>
    </source>
</evidence>
<comment type="caution">
    <text evidence="11">The sequence shown here is derived from an EMBL/GenBank/DDBJ whole genome shotgun (WGS) entry which is preliminary data.</text>
</comment>
<dbReference type="GO" id="GO:0016887">
    <property type="term" value="F:ATP hydrolysis activity"/>
    <property type="evidence" value="ECO:0007669"/>
    <property type="project" value="InterPro"/>
</dbReference>
<dbReference type="PATRIC" id="fig|1423.173.peg.2252"/>
<evidence type="ECO:0000256" key="2">
    <source>
        <dbReference type="ARBA" id="ARBA00021315"/>
    </source>
</evidence>
<evidence type="ECO:0000256" key="3">
    <source>
        <dbReference type="ARBA" id="ARBA00022741"/>
    </source>
</evidence>
<reference evidence="11 12" key="1">
    <citation type="submission" date="2014-12" db="EMBL/GenBank/DDBJ databases">
        <title>Comparative genome analysis of Bacillus coagulans HM-08, Clostridium butyricum HM-68, Bacillus subtilis HM-66 and Bacillus licheniformis BL-09.</title>
        <authorList>
            <person name="Zhang H."/>
        </authorList>
    </citation>
    <scope>NUCLEOTIDE SEQUENCE [LARGE SCALE GENOMIC DNA]</scope>
    <source>
        <strain evidence="11 12">HM-66</strain>
    </source>
</reference>
<proteinExistence type="inferred from homology"/>
<dbReference type="InterPro" id="IPR038729">
    <property type="entry name" value="Rad50/SbcC_AAA"/>
</dbReference>
<dbReference type="Proteomes" id="UP000032247">
    <property type="component" value="Unassembled WGS sequence"/>
</dbReference>
<dbReference type="SUPFAM" id="SSF52540">
    <property type="entry name" value="P-loop containing nucleoside triphosphate hydrolases"/>
    <property type="match status" value="2"/>
</dbReference>
<evidence type="ECO:0000313" key="12">
    <source>
        <dbReference type="Proteomes" id="UP000032247"/>
    </source>
</evidence>
<keyword evidence="6 8" id="KW-0234">DNA repair</keyword>
<dbReference type="InterPro" id="IPR027417">
    <property type="entry name" value="P-loop_NTPase"/>
</dbReference>
<evidence type="ECO:0000256" key="7">
    <source>
        <dbReference type="ARBA" id="ARBA00033408"/>
    </source>
</evidence>
<dbReference type="CDD" id="cd03241">
    <property type="entry name" value="ABC_RecN"/>
    <property type="match status" value="2"/>
</dbReference>
<feature type="coiled-coil region" evidence="9">
    <location>
        <begin position="159"/>
        <end position="240"/>
    </location>
</feature>
<dbReference type="GO" id="GO:0006302">
    <property type="term" value="P:double-strand break repair"/>
    <property type="evidence" value="ECO:0007669"/>
    <property type="project" value="InterPro"/>
</dbReference>
<accession>A0A0D1IQK9</accession>
<dbReference type="PIRSF" id="PIRSF003128">
    <property type="entry name" value="RecN"/>
    <property type="match status" value="1"/>
</dbReference>
<dbReference type="FunFam" id="3.40.50.300:FF:000356">
    <property type="entry name" value="DNA repair protein RecN"/>
    <property type="match status" value="1"/>
</dbReference>
<dbReference type="STRING" id="483913.AN935_11985"/>
<keyword evidence="4 8" id="KW-0227">DNA damage</keyword>
<name>A0A0D1IQK9_BACIU</name>
<dbReference type="AlphaFoldDB" id="A0A0D1IQK9"/>
<evidence type="ECO:0000256" key="8">
    <source>
        <dbReference type="PIRNR" id="PIRNR003128"/>
    </source>
</evidence>
<evidence type="ECO:0000256" key="1">
    <source>
        <dbReference type="ARBA" id="ARBA00009441"/>
    </source>
</evidence>
<protein>
    <recommendedName>
        <fullName evidence="2 8">DNA repair protein RecN</fullName>
    </recommendedName>
    <alternativeName>
        <fullName evidence="7 8">Recombination protein N</fullName>
    </alternativeName>
</protein>
<keyword evidence="3" id="KW-0547">Nucleotide-binding</keyword>
<dbReference type="PANTHER" id="PTHR11059">
    <property type="entry name" value="DNA REPAIR PROTEIN RECN"/>
    <property type="match status" value="1"/>
</dbReference>
<feature type="coiled-coil region" evidence="9">
    <location>
        <begin position="320"/>
        <end position="350"/>
    </location>
</feature>
<keyword evidence="5" id="KW-0067">ATP-binding</keyword>
<comment type="similarity">
    <text evidence="1 8">Belongs to the RecN family.</text>
</comment>
<evidence type="ECO:0000259" key="10">
    <source>
        <dbReference type="Pfam" id="PF13476"/>
    </source>
</evidence>
<dbReference type="GO" id="GO:0043590">
    <property type="term" value="C:bacterial nucleoid"/>
    <property type="evidence" value="ECO:0007669"/>
    <property type="project" value="TreeGrafter"/>
</dbReference>
<dbReference type="GO" id="GO:0009432">
    <property type="term" value="P:SOS response"/>
    <property type="evidence" value="ECO:0007669"/>
    <property type="project" value="TreeGrafter"/>
</dbReference>
<feature type="domain" description="Rad50/SbcC-type AAA" evidence="10">
    <location>
        <begin position="4"/>
        <end position="231"/>
    </location>
</feature>
<dbReference type="NCBIfam" id="TIGR00634">
    <property type="entry name" value="recN"/>
    <property type="match status" value="1"/>
</dbReference>
<keyword evidence="9" id="KW-0175">Coiled coil</keyword>
<comment type="function">
    <text evidence="8">May be involved in recombinational repair of damaged DNA.</text>
</comment>
<dbReference type="EMBL" id="JXBC01000003">
    <property type="protein sequence ID" value="KIU11598.1"/>
    <property type="molecule type" value="Genomic_DNA"/>
</dbReference>
<evidence type="ECO:0000256" key="9">
    <source>
        <dbReference type="SAM" id="Coils"/>
    </source>
</evidence>
<sequence>MLAELSIKNFAIIEELTVSFERGLTVLTGETGAGKSIIIDAISLLVGGRGSSEFVRYGEAKAELEGLFLLESGHPVLGVCAEQGIDVSDEMIVMRRDISTSGKSVCRVNGKLVTIASLREIGRLLLDIHGQHDNQLLMEDENHLQLLDKFAGAEVESALKTYQEGYQRYMKLLKKLKQLSESEQEMAHRLDLIQFQLEEIESAKLELNEDEQLQEERQEISNFEKIYESLQNAYNALRSEQGGLDWVGMASAQLEDISDINEPLKKLSESVSNSYYLLEDATFQMRNMLDELEFDPERLNYIETRLNEIKQLKRKYGATVEDILEYASKIEEEIDQIENRDSHLQSLKKELDSVGKDVAVEAANVSQIRKTWAKKLADEIHRELKSLYMEKSTFDTEFKVRTASHNEEAPLVNGQPVQLTEQGIDLVKFLISTNTGEPLKSLSKVASGGELSRVMLAIKSIFSSQQDVTSIIFDEVDTGVSGRVAQAIAEKIHKVSIGSQVLCITHLPQVAAMADTHLYIAKELKDGRTTTRVKPLSKQEKVAEIGRMIAGVEVTDLTKRHAKELLKQADQVKTTG</sequence>
<dbReference type="GO" id="GO:0006310">
    <property type="term" value="P:DNA recombination"/>
    <property type="evidence" value="ECO:0007669"/>
    <property type="project" value="InterPro"/>
</dbReference>
<dbReference type="Gene3D" id="3.40.50.300">
    <property type="entry name" value="P-loop containing nucleotide triphosphate hydrolases"/>
    <property type="match status" value="2"/>
</dbReference>
<dbReference type="Pfam" id="PF13476">
    <property type="entry name" value="AAA_23"/>
    <property type="match status" value="1"/>
</dbReference>
<gene>
    <name evidence="11" type="ORF">SC09_Contig24orf00641</name>
</gene>
<evidence type="ECO:0000256" key="5">
    <source>
        <dbReference type="ARBA" id="ARBA00022840"/>
    </source>
</evidence>
<evidence type="ECO:0000256" key="6">
    <source>
        <dbReference type="ARBA" id="ARBA00023204"/>
    </source>
</evidence>
<dbReference type="GO" id="GO:0005524">
    <property type="term" value="F:ATP binding"/>
    <property type="evidence" value="ECO:0007669"/>
    <property type="project" value="UniProtKB-KW"/>
</dbReference>
<dbReference type="FunFam" id="3.40.50.300:FF:000319">
    <property type="entry name" value="DNA repair protein RecN"/>
    <property type="match status" value="1"/>
</dbReference>
<dbReference type="InterPro" id="IPR004604">
    <property type="entry name" value="DNA_recomb/repair_RecN"/>
</dbReference>
<organism evidence="11 12">
    <name type="scientific">Bacillus subtilis</name>
    <dbReference type="NCBI Taxonomy" id="1423"/>
    <lineage>
        <taxon>Bacteria</taxon>
        <taxon>Bacillati</taxon>
        <taxon>Bacillota</taxon>
        <taxon>Bacilli</taxon>
        <taxon>Bacillales</taxon>
        <taxon>Bacillaceae</taxon>
        <taxon>Bacillus</taxon>
    </lineage>
</organism>